<evidence type="ECO:0000256" key="1">
    <source>
        <dbReference type="SAM" id="Phobius"/>
    </source>
</evidence>
<feature type="transmembrane region" description="Helical" evidence="1">
    <location>
        <begin position="111"/>
        <end position="134"/>
    </location>
</feature>
<feature type="transmembrane region" description="Helical" evidence="1">
    <location>
        <begin position="141"/>
        <end position="159"/>
    </location>
</feature>
<dbReference type="RefSeq" id="WP_217068150.1">
    <property type="nucleotide sequence ID" value="NZ_JAHQCS010000154.1"/>
</dbReference>
<feature type="transmembrane region" description="Helical" evidence="1">
    <location>
        <begin position="44"/>
        <end position="62"/>
    </location>
</feature>
<reference evidence="2 3" key="1">
    <citation type="submission" date="2021-06" db="EMBL/GenBank/DDBJ databases">
        <title>Bacillus sp. RD4P76, an endophyte from a halophyte.</title>
        <authorList>
            <person name="Sun J.-Q."/>
        </authorList>
    </citation>
    <scope>NUCLEOTIDE SEQUENCE [LARGE SCALE GENOMIC DNA]</scope>
    <source>
        <strain evidence="2 3">CGMCC 1.15917</strain>
    </source>
</reference>
<keyword evidence="1" id="KW-1133">Transmembrane helix</keyword>
<feature type="transmembrane region" description="Helical" evidence="1">
    <location>
        <begin position="12"/>
        <end position="32"/>
    </location>
</feature>
<protein>
    <submittedName>
        <fullName evidence="2">Uncharacterized protein</fullName>
    </submittedName>
</protein>
<proteinExistence type="predicted"/>
<keyword evidence="1" id="KW-0472">Membrane</keyword>
<dbReference type="Proteomes" id="UP000784880">
    <property type="component" value="Unassembled WGS sequence"/>
</dbReference>
<comment type="caution">
    <text evidence="2">The sequence shown here is derived from an EMBL/GenBank/DDBJ whole genome shotgun (WGS) entry which is preliminary data.</text>
</comment>
<name>A0ABS6JKL6_9BACI</name>
<feature type="transmembrane region" description="Helical" evidence="1">
    <location>
        <begin position="165"/>
        <end position="186"/>
    </location>
</feature>
<sequence>MTNEYVFKSWSGVSSIFAGSFLFLAHTIHLIASAPDGTVLGKSLVLTAHIILVFSFIGLYEVHGKRNGILGNLSMFLGVIGTVSVSAIVFVELTGAYGVDVSSIFEQDVPYFIHLIGPLLFVIGVILTGVTISLGKIFPKLSGFLLILGTVIFALGSMFGSLEGLFSVIGSAFTASGFIWTGWYLLSMK</sequence>
<dbReference type="EMBL" id="JAHQCS010000154">
    <property type="protein sequence ID" value="MBU9713925.1"/>
    <property type="molecule type" value="Genomic_DNA"/>
</dbReference>
<gene>
    <name evidence="2" type="ORF">KS419_19520</name>
</gene>
<keyword evidence="1" id="KW-0812">Transmembrane</keyword>
<accession>A0ABS6JKL6</accession>
<evidence type="ECO:0000313" key="2">
    <source>
        <dbReference type="EMBL" id="MBU9713925.1"/>
    </source>
</evidence>
<evidence type="ECO:0000313" key="3">
    <source>
        <dbReference type="Proteomes" id="UP000784880"/>
    </source>
</evidence>
<organism evidence="2 3">
    <name type="scientific">Evansella tamaricis</name>
    <dbReference type="NCBI Taxonomy" id="2069301"/>
    <lineage>
        <taxon>Bacteria</taxon>
        <taxon>Bacillati</taxon>
        <taxon>Bacillota</taxon>
        <taxon>Bacilli</taxon>
        <taxon>Bacillales</taxon>
        <taxon>Bacillaceae</taxon>
        <taxon>Evansella</taxon>
    </lineage>
</organism>
<feature type="transmembrane region" description="Helical" evidence="1">
    <location>
        <begin position="69"/>
        <end position="91"/>
    </location>
</feature>
<keyword evidence="3" id="KW-1185">Reference proteome</keyword>